<evidence type="ECO:0000256" key="20">
    <source>
        <dbReference type="ARBA" id="ARBA00032253"/>
    </source>
</evidence>
<evidence type="ECO:0000256" key="11">
    <source>
        <dbReference type="ARBA" id="ARBA00022692"/>
    </source>
</evidence>
<dbReference type="RefSeq" id="WP_153862718.1">
    <property type="nucleotide sequence ID" value="NZ_WJQS01000002.1"/>
</dbReference>
<evidence type="ECO:0000256" key="9">
    <source>
        <dbReference type="ARBA" id="ARBA00022516"/>
    </source>
</evidence>
<keyword evidence="13 24" id="KW-1133">Transmembrane helix</keyword>
<evidence type="ECO:0000256" key="17">
    <source>
        <dbReference type="ARBA" id="ARBA00023264"/>
    </source>
</evidence>
<evidence type="ECO:0000256" key="23">
    <source>
        <dbReference type="ARBA" id="ARBA00033406"/>
    </source>
</evidence>
<keyword evidence="15 24" id="KW-0472">Membrane</keyword>
<comment type="caution">
    <text evidence="26">The sequence shown here is derived from an EMBL/GenBank/DDBJ whole genome shotgun (WGS) entry which is preliminary data.</text>
</comment>
<evidence type="ECO:0000256" key="15">
    <source>
        <dbReference type="ARBA" id="ARBA00023136"/>
    </source>
</evidence>
<organism evidence="26 27">
    <name type="scientific">Fundicoccus ignavus</name>
    <dbReference type="NCBI Taxonomy" id="2664442"/>
    <lineage>
        <taxon>Bacteria</taxon>
        <taxon>Bacillati</taxon>
        <taxon>Bacillota</taxon>
        <taxon>Bacilli</taxon>
        <taxon>Lactobacillales</taxon>
        <taxon>Aerococcaceae</taxon>
        <taxon>Fundicoccus</taxon>
    </lineage>
</organism>
<keyword evidence="8" id="KW-1003">Cell membrane</keyword>
<feature type="transmembrane region" description="Helical" evidence="24">
    <location>
        <begin position="46"/>
        <end position="68"/>
    </location>
</feature>
<evidence type="ECO:0000256" key="2">
    <source>
        <dbReference type="ARBA" id="ARBA00004651"/>
    </source>
</evidence>
<evidence type="ECO:0000313" key="28">
    <source>
        <dbReference type="Proteomes" id="UP000469870"/>
    </source>
</evidence>
<keyword evidence="16" id="KW-0594">Phospholipid biosynthesis</keyword>
<name>A0A6I2GDF6_9LACT</name>
<evidence type="ECO:0000256" key="6">
    <source>
        <dbReference type="ARBA" id="ARBA00012487"/>
    </source>
</evidence>
<evidence type="ECO:0000313" key="27">
    <source>
        <dbReference type="Proteomes" id="UP000430975"/>
    </source>
</evidence>
<gene>
    <name evidence="26" type="ORF">GIY09_01870</name>
    <name evidence="25" type="ORF">GIY11_11520</name>
</gene>
<evidence type="ECO:0000256" key="13">
    <source>
        <dbReference type="ARBA" id="ARBA00022989"/>
    </source>
</evidence>
<evidence type="ECO:0000313" key="25">
    <source>
        <dbReference type="EMBL" id="MRI82639.1"/>
    </source>
</evidence>
<dbReference type="Pfam" id="PF01148">
    <property type="entry name" value="CTP_transf_1"/>
    <property type="match status" value="1"/>
</dbReference>
<feature type="transmembrane region" description="Helical" evidence="24">
    <location>
        <begin position="80"/>
        <end position="97"/>
    </location>
</feature>
<dbReference type="Proteomes" id="UP000430975">
    <property type="component" value="Unassembled WGS sequence"/>
</dbReference>
<dbReference type="AlphaFoldDB" id="A0A6I2GDF6"/>
<evidence type="ECO:0000256" key="21">
    <source>
        <dbReference type="ARBA" id="ARBA00032396"/>
    </source>
</evidence>
<feature type="transmembrane region" description="Helical" evidence="24">
    <location>
        <begin position="131"/>
        <end position="151"/>
    </location>
</feature>
<keyword evidence="12 26" id="KW-0548">Nucleotidyltransferase</keyword>
<evidence type="ECO:0000256" key="22">
    <source>
        <dbReference type="ARBA" id="ARBA00032743"/>
    </source>
</evidence>
<comment type="catalytic activity">
    <reaction evidence="1">
        <text>a 1,2-diacyl-sn-glycero-3-phosphate + CTP + H(+) = a CDP-1,2-diacyl-sn-glycerol + diphosphate</text>
        <dbReference type="Rhea" id="RHEA:16229"/>
        <dbReference type="ChEBI" id="CHEBI:15378"/>
        <dbReference type="ChEBI" id="CHEBI:33019"/>
        <dbReference type="ChEBI" id="CHEBI:37563"/>
        <dbReference type="ChEBI" id="CHEBI:58332"/>
        <dbReference type="ChEBI" id="CHEBI:58608"/>
        <dbReference type="EC" id="2.7.7.41"/>
    </reaction>
</comment>
<comment type="similarity">
    <text evidence="5">Belongs to the CDS family.</text>
</comment>
<keyword evidence="11 24" id="KW-0812">Transmembrane</keyword>
<dbReference type="EC" id="2.7.7.41" evidence="6"/>
<comment type="pathway">
    <text evidence="4">Lipid metabolism.</text>
</comment>
<keyword evidence="27" id="KW-1185">Reference proteome</keyword>
<comment type="subcellular location">
    <subcellularLocation>
        <location evidence="2">Cell membrane</location>
        <topology evidence="2">Multi-pass membrane protein</topology>
    </subcellularLocation>
</comment>
<feature type="transmembrane region" description="Helical" evidence="24">
    <location>
        <begin position="171"/>
        <end position="189"/>
    </location>
</feature>
<sequence>MKIRVLGGLLALAVFIPFLVAGGTWFAWFALLLGIVGLYELATMKGINFFSIIGVIASIALASVLLPANYLNLVISIDDPHFIFYICGLVLLTMTVYKHKTFNFVDASVLMFGALYVGFGFRFLIQMRDMGIATIGYQLLVIWATDTGAYLTGRLIGKTPLAPEVSPNKTVEGSVGGVILAVIVSSIYLKYVPTSINQVSHIWLLTIIMSIVGQYGDLVESAYKRYFGVKDSGKFIPGHGGVLDRFDSMIFASFTFMIWLNFF</sequence>
<dbReference type="PANTHER" id="PTHR46382">
    <property type="entry name" value="PHOSPHATIDATE CYTIDYLYLTRANSFERASE"/>
    <property type="match status" value="1"/>
</dbReference>
<keyword evidence="9" id="KW-0444">Lipid biosynthesis</keyword>
<evidence type="ECO:0000313" key="26">
    <source>
        <dbReference type="EMBL" id="MRI84644.1"/>
    </source>
</evidence>
<evidence type="ECO:0000256" key="16">
    <source>
        <dbReference type="ARBA" id="ARBA00023209"/>
    </source>
</evidence>
<evidence type="ECO:0000256" key="18">
    <source>
        <dbReference type="ARBA" id="ARBA00029893"/>
    </source>
</evidence>
<comment type="pathway">
    <text evidence="3">Phospholipid metabolism; CDP-diacylglycerol biosynthesis; CDP-diacylglycerol from sn-glycerol 3-phosphate: step 3/3.</text>
</comment>
<dbReference type="EMBL" id="WJQR01000015">
    <property type="protein sequence ID" value="MRI82639.1"/>
    <property type="molecule type" value="Genomic_DNA"/>
</dbReference>
<protein>
    <recommendedName>
        <fullName evidence="7">Phosphatidate cytidylyltransferase</fullName>
        <ecNumber evidence="6">2.7.7.41</ecNumber>
    </recommendedName>
    <alternativeName>
        <fullName evidence="20">CDP-DAG synthase</fullName>
    </alternativeName>
    <alternativeName>
        <fullName evidence="22">CDP-DG synthase</fullName>
    </alternativeName>
    <alternativeName>
        <fullName evidence="18">CDP-diacylglycerol synthase</fullName>
    </alternativeName>
    <alternativeName>
        <fullName evidence="21">CDP-diglyceride pyrophosphorylase</fullName>
    </alternativeName>
    <alternativeName>
        <fullName evidence="23">CDP-diglyceride synthase</fullName>
    </alternativeName>
    <alternativeName>
        <fullName evidence="19">CTP:phosphatidate cytidylyltransferase</fullName>
    </alternativeName>
</protein>
<evidence type="ECO:0000256" key="10">
    <source>
        <dbReference type="ARBA" id="ARBA00022679"/>
    </source>
</evidence>
<accession>A0A6I2GDF6</accession>
<evidence type="ECO:0000256" key="1">
    <source>
        <dbReference type="ARBA" id="ARBA00001698"/>
    </source>
</evidence>
<evidence type="ECO:0000256" key="24">
    <source>
        <dbReference type="SAM" id="Phobius"/>
    </source>
</evidence>
<evidence type="ECO:0000256" key="5">
    <source>
        <dbReference type="ARBA" id="ARBA00010185"/>
    </source>
</evidence>
<feature type="transmembrane region" description="Helical" evidence="24">
    <location>
        <begin position="104"/>
        <end position="125"/>
    </location>
</feature>
<dbReference type="EMBL" id="WJQS01000002">
    <property type="protein sequence ID" value="MRI84644.1"/>
    <property type="molecule type" value="Genomic_DNA"/>
</dbReference>
<proteinExistence type="inferred from homology"/>
<evidence type="ECO:0000256" key="7">
    <source>
        <dbReference type="ARBA" id="ARBA00019373"/>
    </source>
</evidence>
<feature type="transmembrane region" description="Helical" evidence="24">
    <location>
        <begin position="201"/>
        <end position="221"/>
    </location>
</feature>
<dbReference type="Proteomes" id="UP000469870">
    <property type="component" value="Unassembled WGS sequence"/>
</dbReference>
<evidence type="ECO:0000256" key="4">
    <source>
        <dbReference type="ARBA" id="ARBA00005189"/>
    </source>
</evidence>
<evidence type="ECO:0000256" key="12">
    <source>
        <dbReference type="ARBA" id="ARBA00022695"/>
    </source>
</evidence>
<keyword evidence="14" id="KW-0443">Lipid metabolism</keyword>
<evidence type="ECO:0000256" key="8">
    <source>
        <dbReference type="ARBA" id="ARBA00022475"/>
    </source>
</evidence>
<dbReference type="GO" id="GO:0016024">
    <property type="term" value="P:CDP-diacylglycerol biosynthetic process"/>
    <property type="evidence" value="ECO:0007669"/>
    <property type="project" value="TreeGrafter"/>
</dbReference>
<feature type="transmembrane region" description="Helical" evidence="24">
    <location>
        <begin position="6"/>
        <end position="39"/>
    </location>
</feature>
<evidence type="ECO:0000256" key="19">
    <source>
        <dbReference type="ARBA" id="ARBA00031825"/>
    </source>
</evidence>
<evidence type="ECO:0000256" key="14">
    <source>
        <dbReference type="ARBA" id="ARBA00023098"/>
    </source>
</evidence>
<dbReference type="PANTHER" id="PTHR46382:SF1">
    <property type="entry name" value="PHOSPHATIDATE CYTIDYLYLTRANSFERASE"/>
    <property type="match status" value="1"/>
</dbReference>
<evidence type="ECO:0000256" key="3">
    <source>
        <dbReference type="ARBA" id="ARBA00005119"/>
    </source>
</evidence>
<dbReference type="GO" id="GO:0005886">
    <property type="term" value="C:plasma membrane"/>
    <property type="evidence" value="ECO:0007669"/>
    <property type="project" value="UniProtKB-SubCell"/>
</dbReference>
<dbReference type="GO" id="GO:0004605">
    <property type="term" value="F:phosphatidate cytidylyltransferase activity"/>
    <property type="evidence" value="ECO:0007669"/>
    <property type="project" value="UniProtKB-EC"/>
</dbReference>
<keyword evidence="17" id="KW-1208">Phospholipid metabolism</keyword>
<reference evidence="27 28" key="1">
    <citation type="submission" date="2019-11" db="EMBL/GenBank/DDBJ databases">
        <title>Characterisation of Fundicoccus ignavus gen. nov. sp. nov., a novel genus of the family Aerococcaceae isolated from bulk tank milk.</title>
        <authorList>
            <person name="Siebert A."/>
            <person name="Huptas C."/>
            <person name="Wenning M."/>
            <person name="Scherer S."/>
            <person name="Doll E.V."/>
        </authorList>
    </citation>
    <scope>NUCLEOTIDE SEQUENCE [LARGE SCALE GENOMIC DNA]</scope>
    <source>
        <strain evidence="25 28">DSM 109653</strain>
        <strain evidence="26 27">WS4759</strain>
    </source>
</reference>
<keyword evidence="10 26" id="KW-0808">Transferase</keyword>